<dbReference type="PANTHER" id="PTHR45228">
    <property type="entry name" value="CYCLIC DI-GMP PHOSPHODIESTERASE TM_0186-RELATED"/>
    <property type="match status" value="1"/>
</dbReference>
<dbReference type="PROSITE" id="PS51832">
    <property type="entry name" value="HD_GYP"/>
    <property type="match status" value="1"/>
</dbReference>
<dbReference type="GO" id="GO:0008081">
    <property type="term" value="F:phosphoric diester hydrolase activity"/>
    <property type="evidence" value="ECO:0007669"/>
    <property type="project" value="UniProtKB-ARBA"/>
</dbReference>
<dbReference type="RefSeq" id="WP_054256041.1">
    <property type="nucleotide sequence ID" value="NZ_CYIG01000012.1"/>
</dbReference>
<dbReference type="PROSITE" id="PS51257">
    <property type="entry name" value="PROKAR_LIPOPROTEIN"/>
    <property type="match status" value="1"/>
</dbReference>
<dbReference type="Proteomes" id="UP000183656">
    <property type="component" value="Unassembled WGS sequence"/>
</dbReference>
<reference evidence="5 6" key="1">
    <citation type="submission" date="2016-10" db="EMBL/GenBank/DDBJ databases">
        <authorList>
            <person name="de Groot N.N."/>
        </authorList>
    </citation>
    <scope>NUCLEOTIDE SEQUENCE [LARGE SCALE GENOMIC DNA]</scope>
    <source>
        <strain evidence="5 6">R-24608</strain>
    </source>
</reference>
<dbReference type="CDD" id="cd00077">
    <property type="entry name" value="HDc"/>
    <property type="match status" value="2"/>
</dbReference>
<keyword evidence="2" id="KW-0812">Transmembrane</keyword>
<dbReference type="PROSITE" id="PS50885">
    <property type="entry name" value="HAMP"/>
    <property type="match status" value="1"/>
</dbReference>
<evidence type="ECO:0000256" key="2">
    <source>
        <dbReference type="SAM" id="Phobius"/>
    </source>
</evidence>
<dbReference type="AlphaFoldDB" id="A0A1I7H1L4"/>
<name>A0A1I7H1L4_9BURK</name>
<accession>A0A1I7H1L4</accession>
<dbReference type="GO" id="GO:0007165">
    <property type="term" value="P:signal transduction"/>
    <property type="evidence" value="ECO:0007669"/>
    <property type="project" value="InterPro"/>
</dbReference>
<gene>
    <name evidence="5" type="ORF">SAMN04489707_100815</name>
</gene>
<feature type="compositionally biased region" description="Low complexity" evidence="1">
    <location>
        <begin position="771"/>
        <end position="781"/>
    </location>
</feature>
<dbReference type="Pfam" id="PF13487">
    <property type="entry name" value="HD_5"/>
    <property type="match status" value="1"/>
</dbReference>
<feature type="region of interest" description="Disordered" evidence="1">
    <location>
        <begin position="766"/>
        <end position="791"/>
    </location>
</feature>
<evidence type="ECO:0000256" key="1">
    <source>
        <dbReference type="SAM" id="MobiDB-lite"/>
    </source>
</evidence>
<feature type="transmembrane region" description="Helical" evidence="2">
    <location>
        <begin position="344"/>
        <end position="364"/>
    </location>
</feature>
<dbReference type="OrthoDB" id="9774747at2"/>
<dbReference type="PANTHER" id="PTHR45228:SF5">
    <property type="entry name" value="CYCLIC DI-GMP PHOSPHODIESTERASE VC_1348-RELATED"/>
    <property type="match status" value="1"/>
</dbReference>
<dbReference type="GO" id="GO:0016020">
    <property type="term" value="C:membrane"/>
    <property type="evidence" value="ECO:0007669"/>
    <property type="project" value="InterPro"/>
</dbReference>
<dbReference type="SUPFAM" id="SSF109604">
    <property type="entry name" value="HD-domain/PDEase-like"/>
    <property type="match status" value="2"/>
</dbReference>
<feature type="transmembrane region" description="Helical" evidence="2">
    <location>
        <begin position="12"/>
        <end position="33"/>
    </location>
</feature>
<evidence type="ECO:0000259" key="4">
    <source>
        <dbReference type="PROSITE" id="PS51832"/>
    </source>
</evidence>
<feature type="domain" description="HD-GYP" evidence="4">
    <location>
        <begin position="839"/>
        <end position="965"/>
    </location>
</feature>
<keyword evidence="2" id="KW-1133">Transmembrane helix</keyword>
<organism evidence="5 6">
    <name type="scientific">Paenacidovorax caeni</name>
    <dbReference type="NCBI Taxonomy" id="343013"/>
    <lineage>
        <taxon>Bacteria</taxon>
        <taxon>Pseudomonadati</taxon>
        <taxon>Pseudomonadota</taxon>
        <taxon>Betaproteobacteria</taxon>
        <taxon>Burkholderiales</taxon>
        <taxon>Comamonadaceae</taxon>
        <taxon>Paenacidovorax</taxon>
    </lineage>
</organism>
<dbReference type="SMART" id="SM00471">
    <property type="entry name" value="HDc"/>
    <property type="match status" value="1"/>
</dbReference>
<dbReference type="Gene3D" id="3.30.450.20">
    <property type="entry name" value="PAS domain"/>
    <property type="match status" value="1"/>
</dbReference>
<dbReference type="InterPro" id="IPR003660">
    <property type="entry name" value="HAMP_dom"/>
</dbReference>
<keyword evidence="2" id="KW-0472">Membrane</keyword>
<feature type="domain" description="HAMP" evidence="3">
    <location>
        <begin position="365"/>
        <end position="418"/>
    </location>
</feature>
<dbReference type="InterPro" id="IPR003607">
    <property type="entry name" value="HD/PDEase_dom"/>
</dbReference>
<dbReference type="InterPro" id="IPR037522">
    <property type="entry name" value="HD_GYP_dom"/>
</dbReference>
<dbReference type="SMART" id="SM00304">
    <property type="entry name" value="HAMP"/>
    <property type="match status" value="1"/>
</dbReference>
<dbReference type="STRING" id="343013.SAMN04489707_100815"/>
<dbReference type="Gene3D" id="6.10.340.10">
    <property type="match status" value="1"/>
</dbReference>
<proteinExistence type="predicted"/>
<dbReference type="SUPFAM" id="SSF55781">
    <property type="entry name" value="GAF domain-like"/>
    <property type="match status" value="1"/>
</dbReference>
<sequence length="979" mass="107152">MRLLQPLHVHLSTLFFTLTLLVGCLIGGLGYYMSASMVQTAASEQWERMGQSVQQELRNTLEPAEMALQFLRVHRITLADSLPQRLDSLSVMSQVLKGASVISAVYVGYPNGDFFLLRRLDESDHALLDAPPAARFVVQSIAHGIEPAGYYIYLGAQGEIIQRTERQGYGNAYDPRTRGWWRQAQSAKGVVQTRPYVFYTTRSVGITLAAAAQEGGAVVGADINLATLGAFLARHKVTPSTELALVNGEGELVAHERIAALLHAGERRGAMPQLAELRSAPLAQLFQQPLSRQERALSRYVDGSGAVWRTAAVRMFMEESQDLRLLMAIPDAELTADARRQLKWSALATLLIIVLSIPLTWVLARAISQPLRRLVRDVDAIRHFDFQQPIQVTPLVKETRDLAVTLQGMQATIRRFLDLSMAVASEEQFDRLLPRLLRETVLTAGAATGVLYLADGQRLVPSSALCPDGTALDTQALAQLAAPQMPGPAAPGAGEDASTAGPLMDTALSEGRVCSRPITAEDLDALRLQVPGLAEGLAHGVAIPLLNRRRECVGAMLLLLKRPPEGAQVSFVAALSGTAAVSLEARALIQEQKQLFEAFIQLIAGAIDAKSPYTGGHCARVPELAKMLAQAACAQTEGPFAAFQLSAQDWEAVHMAAWLHDCGKVTTPEYVVDKATKLETIYDRIHEVRMRFEVLKRDAQIAMHEAMAAGVPPAQARGDGAGMPCAGRRIRLRRRLQPGRGIPVTFAAAAVAGHCPAHLDTHAGRCPGHFPRSGPAARPSSQAPPQPVQEQLLSDKPAHRIERAPQDRIAPGNPWGFRIDVPELLYNRGELYNLQVSCGTLSAEERYKINEHMVQTIKMLARLPFPKHLRAVPEIAGGHHEKMDGTGYPRGLRREDMSPMARMMAVADIFEALTAADRPYKPGKRLSEALHIMARMCREQHIDADVFALFLRAGVYQAYAERYMPPELIDAVQIENYLH</sequence>
<dbReference type="InterPro" id="IPR052020">
    <property type="entry name" value="Cyclic_di-GMP/3'3'-cGAMP_PDE"/>
</dbReference>
<dbReference type="InterPro" id="IPR029016">
    <property type="entry name" value="GAF-like_dom_sf"/>
</dbReference>
<protein>
    <submittedName>
        <fullName evidence="5">HAMP domain-containing protein</fullName>
    </submittedName>
</protein>
<dbReference type="EMBL" id="FPBX01000008">
    <property type="protein sequence ID" value="SFU54560.1"/>
    <property type="molecule type" value="Genomic_DNA"/>
</dbReference>
<keyword evidence="6" id="KW-1185">Reference proteome</keyword>
<dbReference type="Gene3D" id="1.10.3210.10">
    <property type="entry name" value="Hypothetical protein af1432"/>
    <property type="match status" value="2"/>
</dbReference>
<dbReference type="Gene3D" id="3.30.450.40">
    <property type="match status" value="1"/>
</dbReference>
<evidence type="ECO:0000313" key="5">
    <source>
        <dbReference type="EMBL" id="SFU54560.1"/>
    </source>
</evidence>
<evidence type="ECO:0000313" key="6">
    <source>
        <dbReference type="Proteomes" id="UP000183656"/>
    </source>
</evidence>
<evidence type="ECO:0000259" key="3">
    <source>
        <dbReference type="PROSITE" id="PS50885"/>
    </source>
</evidence>